<sequence>MSRLEGKVAVVTGGNAGIGEAIAKRFADEGASIVITGRRQQELDRVASVIRLNKAKVLGVAGSVTDESHVQDVVRRTLDSFGRIDVLVNNAGVGDFGKRLHETDDATWAKVLDINLTGVFRMTRAVLPHMQRQGRGAIVNISSVASLVGLSGLAAYTASKGALDALTRALAIEYAKEGIRCNVVNPGLIHTPMAASLLADPERLQPILAQYAIRRVGTPEEVANMVLYLASDEAAWVTGGTFPIDGGMTVNKS</sequence>
<accession>A0A0S4LB21</accession>
<dbReference type="NCBIfam" id="NF005559">
    <property type="entry name" value="PRK07231.1"/>
    <property type="match status" value="1"/>
</dbReference>
<dbReference type="InterPro" id="IPR020904">
    <property type="entry name" value="Sc_DH/Rdtase_CS"/>
</dbReference>
<dbReference type="EC" id="1.1.1.268" evidence="3"/>
<dbReference type="OrthoDB" id="9803333at2"/>
<feature type="domain" description="Ketoreductase" evidence="2">
    <location>
        <begin position="7"/>
        <end position="181"/>
    </location>
</feature>
<dbReference type="Proteomes" id="UP000199032">
    <property type="component" value="Unassembled WGS sequence"/>
</dbReference>
<evidence type="ECO:0000256" key="1">
    <source>
        <dbReference type="ARBA" id="ARBA00006484"/>
    </source>
</evidence>
<protein>
    <submittedName>
        <fullName evidence="3">2-(R)-hydroxypropyl-CoM dehydrogenase</fullName>
        <ecNumber evidence="3">1.1.1.268</ecNumber>
    </submittedName>
</protein>
<dbReference type="SUPFAM" id="SSF51735">
    <property type="entry name" value="NAD(P)-binding Rossmann-fold domains"/>
    <property type="match status" value="1"/>
</dbReference>
<evidence type="ECO:0000313" key="3">
    <source>
        <dbReference type="EMBL" id="CUS33998.1"/>
    </source>
</evidence>
<evidence type="ECO:0000313" key="4">
    <source>
        <dbReference type="Proteomes" id="UP000199032"/>
    </source>
</evidence>
<keyword evidence="3" id="KW-0560">Oxidoreductase</keyword>
<comment type="similarity">
    <text evidence="1">Belongs to the short-chain dehydrogenases/reductases (SDR) family.</text>
</comment>
<dbReference type="AlphaFoldDB" id="A0A0S4LB21"/>
<dbReference type="SMART" id="SM00822">
    <property type="entry name" value="PKS_KR"/>
    <property type="match status" value="1"/>
</dbReference>
<dbReference type="PRINTS" id="PR00080">
    <property type="entry name" value="SDRFAMILY"/>
</dbReference>
<organism evidence="3 4">
    <name type="scientific">Candidatus Nitrospira nitrosa</name>
    <dbReference type="NCBI Taxonomy" id="1742972"/>
    <lineage>
        <taxon>Bacteria</taxon>
        <taxon>Pseudomonadati</taxon>
        <taxon>Nitrospirota</taxon>
        <taxon>Nitrospiria</taxon>
        <taxon>Nitrospirales</taxon>
        <taxon>Nitrospiraceae</taxon>
        <taxon>Nitrospira</taxon>
    </lineage>
</organism>
<dbReference type="RefSeq" id="WP_090745741.1">
    <property type="nucleotide sequence ID" value="NZ_CZQA01000001.1"/>
</dbReference>
<dbReference type="STRING" id="1742972.COMA1_11464"/>
<dbReference type="PANTHER" id="PTHR43943:SF2">
    <property type="entry name" value="DEHYDROGENASE_REDUCTASE 4"/>
    <property type="match status" value="1"/>
</dbReference>
<reference evidence="3 4" key="1">
    <citation type="submission" date="2015-10" db="EMBL/GenBank/DDBJ databases">
        <authorList>
            <person name="Gilbert D.G."/>
        </authorList>
    </citation>
    <scope>NUCLEOTIDE SEQUENCE [LARGE SCALE GENOMIC DNA]</scope>
    <source>
        <strain evidence="3">COMA1</strain>
    </source>
</reference>
<dbReference type="CDD" id="cd05233">
    <property type="entry name" value="SDR_c"/>
    <property type="match status" value="1"/>
</dbReference>
<dbReference type="PRINTS" id="PR00081">
    <property type="entry name" value="GDHRDH"/>
</dbReference>
<dbReference type="NCBIfam" id="NF009466">
    <property type="entry name" value="PRK12826.1-2"/>
    <property type="match status" value="1"/>
</dbReference>
<proteinExistence type="inferred from homology"/>
<name>A0A0S4LB21_9BACT</name>
<dbReference type="GO" id="GO:0050574">
    <property type="term" value="F:2-(R)-hydroxypropyl-CoM dehydrogenase activity"/>
    <property type="evidence" value="ECO:0007669"/>
    <property type="project" value="UniProtKB-EC"/>
</dbReference>
<gene>
    <name evidence="3" type="primary">xecD</name>
    <name evidence="3" type="ORF">COMA1_11464</name>
</gene>
<dbReference type="FunFam" id="3.40.50.720:FF:000084">
    <property type="entry name" value="Short-chain dehydrogenase reductase"/>
    <property type="match status" value="1"/>
</dbReference>
<dbReference type="EMBL" id="CZQA01000001">
    <property type="protein sequence ID" value="CUS33998.1"/>
    <property type="molecule type" value="Genomic_DNA"/>
</dbReference>
<dbReference type="InterPro" id="IPR057326">
    <property type="entry name" value="KR_dom"/>
</dbReference>
<dbReference type="PANTHER" id="PTHR43943">
    <property type="entry name" value="DEHYDROGENASE/REDUCTASE (SDR FAMILY) MEMBER 4"/>
    <property type="match status" value="1"/>
</dbReference>
<dbReference type="InterPro" id="IPR002347">
    <property type="entry name" value="SDR_fam"/>
</dbReference>
<dbReference type="InterPro" id="IPR036291">
    <property type="entry name" value="NAD(P)-bd_dom_sf"/>
</dbReference>
<dbReference type="PROSITE" id="PS00061">
    <property type="entry name" value="ADH_SHORT"/>
    <property type="match status" value="1"/>
</dbReference>
<dbReference type="Pfam" id="PF13561">
    <property type="entry name" value="adh_short_C2"/>
    <property type="match status" value="1"/>
</dbReference>
<dbReference type="Gene3D" id="3.40.50.720">
    <property type="entry name" value="NAD(P)-binding Rossmann-like Domain"/>
    <property type="match status" value="1"/>
</dbReference>
<keyword evidence="4" id="KW-1185">Reference proteome</keyword>
<evidence type="ECO:0000259" key="2">
    <source>
        <dbReference type="SMART" id="SM00822"/>
    </source>
</evidence>